<dbReference type="PANTHER" id="PTHR48111">
    <property type="entry name" value="REGULATOR OF RPOS"/>
    <property type="match status" value="1"/>
</dbReference>
<keyword evidence="11" id="KW-1185">Reference proteome</keyword>
<feature type="DNA-binding region" description="OmpR/PhoB-type" evidence="7">
    <location>
        <begin position="125"/>
        <end position="223"/>
    </location>
</feature>
<evidence type="ECO:0000313" key="11">
    <source>
        <dbReference type="Proteomes" id="UP000318681"/>
    </source>
</evidence>
<evidence type="ECO:0000256" key="5">
    <source>
        <dbReference type="ARBA" id="ARBA00023163"/>
    </source>
</evidence>
<reference evidence="10 11" key="1">
    <citation type="submission" date="2019-07" db="EMBL/GenBank/DDBJ databases">
        <title>Sphingomonas solaris sp. nov., isolated from a solar panel from Boston, Massachusetts.</title>
        <authorList>
            <person name="Tanner K."/>
            <person name="Pascual J."/>
            <person name="Mancuso C."/>
            <person name="Pereto J."/>
            <person name="Khalil A."/>
            <person name="Vilanova C."/>
        </authorList>
    </citation>
    <scope>NUCLEOTIDE SEQUENCE [LARGE SCALE GENOMIC DNA]</scope>
    <source>
        <strain evidence="10 11">R4DWN</strain>
    </source>
</reference>
<dbReference type="InterPro" id="IPR016032">
    <property type="entry name" value="Sig_transdc_resp-reg_C-effctor"/>
</dbReference>
<feature type="domain" description="OmpR/PhoB-type" evidence="9">
    <location>
        <begin position="125"/>
        <end position="223"/>
    </location>
</feature>
<evidence type="ECO:0000256" key="4">
    <source>
        <dbReference type="ARBA" id="ARBA00023125"/>
    </source>
</evidence>
<accession>A0A558QTS2</accession>
<evidence type="ECO:0000256" key="1">
    <source>
        <dbReference type="ARBA" id="ARBA00022553"/>
    </source>
</evidence>
<keyword evidence="5" id="KW-0804">Transcription</keyword>
<keyword evidence="3" id="KW-0805">Transcription regulation</keyword>
<dbReference type="CDD" id="cd00383">
    <property type="entry name" value="trans_reg_C"/>
    <property type="match status" value="1"/>
</dbReference>
<dbReference type="Gene3D" id="1.10.10.10">
    <property type="entry name" value="Winged helix-like DNA-binding domain superfamily/Winged helix DNA-binding domain"/>
    <property type="match status" value="1"/>
</dbReference>
<dbReference type="Gene3D" id="3.40.50.2300">
    <property type="match status" value="1"/>
</dbReference>
<dbReference type="PROSITE" id="PS51755">
    <property type="entry name" value="OMPR_PHOB"/>
    <property type="match status" value="1"/>
</dbReference>
<dbReference type="PROSITE" id="PS50110">
    <property type="entry name" value="RESPONSE_REGULATORY"/>
    <property type="match status" value="1"/>
</dbReference>
<feature type="domain" description="Response regulatory" evidence="8">
    <location>
        <begin position="2"/>
        <end position="116"/>
    </location>
</feature>
<dbReference type="PANTHER" id="PTHR48111:SF1">
    <property type="entry name" value="TWO-COMPONENT RESPONSE REGULATOR ORR33"/>
    <property type="match status" value="1"/>
</dbReference>
<dbReference type="GO" id="GO:0032993">
    <property type="term" value="C:protein-DNA complex"/>
    <property type="evidence" value="ECO:0007669"/>
    <property type="project" value="TreeGrafter"/>
</dbReference>
<evidence type="ECO:0000259" key="8">
    <source>
        <dbReference type="PROSITE" id="PS50110"/>
    </source>
</evidence>
<keyword evidence="1" id="KW-0597">Phosphoprotein</keyword>
<evidence type="ECO:0000256" key="7">
    <source>
        <dbReference type="PROSITE-ProRule" id="PRU01091"/>
    </source>
</evidence>
<gene>
    <name evidence="10" type="ORF">FOY91_18870</name>
</gene>
<evidence type="ECO:0000313" key="10">
    <source>
        <dbReference type="EMBL" id="TVV70541.1"/>
    </source>
</evidence>
<dbReference type="GO" id="GO:0000156">
    <property type="term" value="F:phosphorelay response regulator activity"/>
    <property type="evidence" value="ECO:0007669"/>
    <property type="project" value="TreeGrafter"/>
</dbReference>
<proteinExistence type="predicted"/>
<dbReference type="InterPro" id="IPR036388">
    <property type="entry name" value="WH-like_DNA-bd_sf"/>
</dbReference>
<dbReference type="InterPro" id="IPR001789">
    <property type="entry name" value="Sig_transdc_resp-reg_receiver"/>
</dbReference>
<dbReference type="Pfam" id="PF00486">
    <property type="entry name" value="Trans_reg_C"/>
    <property type="match status" value="1"/>
</dbReference>
<evidence type="ECO:0000256" key="3">
    <source>
        <dbReference type="ARBA" id="ARBA00023015"/>
    </source>
</evidence>
<dbReference type="RefSeq" id="WP_145155232.1">
    <property type="nucleotide sequence ID" value="NZ_VNIM01000119.1"/>
</dbReference>
<evidence type="ECO:0000259" key="9">
    <source>
        <dbReference type="PROSITE" id="PS51755"/>
    </source>
</evidence>
<dbReference type="InterPro" id="IPR011006">
    <property type="entry name" value="CheY-like_superfamily"/>
</dbReference>
<sequence length="223" mass="24138">MDLLVVDNDAGFAGKLADDLRGLDHGVTIAADAPAALHSLDRQAHDAVILGWALPGLDGLAMLRQLRAQGMTVPVILLSTRGRTIDKVEALRAGADDYMVRPAETEELDARLLAVVRGRRWRSDGDTIRAGDILVSPGRMQAWRDGVPLDLGVTEFGLLAALARDAGSVVTRIALLRRVWGHDAAPATNILDAYVYRLRARLAMPGRPDPIVTRRGIGYLLRT</sequence>
<comment type="caution">
    <text evidence="10">The sequence shown here is derived from an EMBL/GenBank/DDBJ whole genome shotgun (WGS) entry which is preliminary data.</text>
</comment>
<name>A0A558QTS2_9SPHN</name>
<dbReference type="GO" id="GO:0000976">
    <property type="term" value="F:transcription cis-regulatory region binding"/>
    <property type="evidence" value="ECO:0007669"/>
    <property type="project" value="TreeGrafter"/>
</dbReference>
<keyword evidence="4 7" id="KW-0238">DNA-binding</keyword>
<dbReference type="SUPFAM" id="SSF46894">
    <property type="entry name" value="C-terminal effector domain of the bipartite response regulators"/>
    <property type="match status" value="1"/>
</dbReference>
<dbReference type="SUPFAM" id="SSF52172">
    <property type="entry name" value="CheY-like"/>
    <property type="match status" value="1"/>
</dbReference>
<dbReference type="SMART" id="SM00448">
    <property type="entry name" value="REC"/>
    <property type="match status" value="1"/>
</dbReference>
<keyword evidence="2" id="KW-0902">Two-component regulatory system</keyword>
<comment type="caution">
    <text evidence="6">Lacks conserved residue(s) required for the propagation of feature annotation.</text>
</comment>
<dbReference type="EMBL" id="VNIM01000119">
    <property type="protein sequence ID" value="TVV70541.1"/>
    <property type="molecule type" value="Genomic_DNA"/>
</dbReference>
<dbReference type="InterPro" id="IPR039420">
    <property type="entry name" value="WalR-like"/>
</dbReference>
<dbReference type="AlphaFoldDB" id="A0A558QTS2"/>
<dbReference type="Proteomes" id="UP000318681">
    <property type="component" value="Unassembled WGS sequence"/>
</dbReference>
<dbReference type="InterPro" id="IPR001867">
    <property type="entry name" value="OmpR/PhoB-type_DNA-bd"/>
</dbReference>
<organism evidence="10 11">
    <name type="scientific">Alterirhizorhabdus solaris</name>
    <dbReference type="NCBI Taxonomy" id="2529389"/>
    <lineage>
        <taxon>Bacteria</taxon>
        <taxon>Pseudomonadati</taxon>
        <taxon>Pseudomonadota</taxon>
        <taxon>Alphaproteobacteria</taxon>
        <taxon>Sphingomonadales</taxon>
        <taxon>Rhizorhabdaceae</taxon>
        <taxon>Alterirhizorhabdus</taxon>
    </lineage>
</organism>
<dbReference type="GO" id="GO:0006355">
    <property type="term" value="P:regulation of DNA-templated transcription"/>
    <property type="evidence" value="ECO:0007669"/>
    <property type="project" value="InterPro"/>
</dbReference>
<evidence type="ECO:0000256" key="6">
    <source>
        <dbReference type="PROSITE-ProRule" id="PRU00169"/>
    </source>
</evidence>
<dbReference type="GO" id="GO:0005829">
    <property type="term" value="C:cytosol"/>
    <property type="evidence" value="ECO:0007669"/>
    <property type="project" value="TreeGrafter"/>
</dbReference>
<dbReference type="OrthoDB" id="9802426at2"/>
<evidence type="ECO:0000256" key="2">
    <source>
        <dbReference type="ARBA" id="ARBA00023012"/>
    </source>
</evidence>
<dbReference type="Pfam" id="PF00072">
    <property type="entry name" value="Response_reg"/>
    <property type="match status" value="1"/>
</dbReference>
<dbReference type="SMART" id="SM00862">
    <property type="entry name" value="Trans_reg_C"/>
    <property type="match status" value="1"/>
</dbReference>
<protein>
    <submittedName>
        <fullName evidence="10">Response regulator transcription factor</fullName>
    </submittedName>
</protein>